<evidence type="ECO:0000313" key="8">
    <source>
        <dbReference type="Proteomes" id="UP001363622"/>
    </source>
</evidence>
<feature type="chain" id="PRO_5044958271" description="1,3-beta-glucanosyltransferase" evidence="5">
    <location>
        <begin position="22"/>
        <end position="433"/>
    </location>
</feature>
<keyword evidence="5" id="KW-0336">GPI-anchor</keyword>
<dbReference type="SUPFAM" id="SSF51445">
    <property type="entry name" value="(Trans)glycosidases"/>
    <property type="match status" value="1"/>
</dbReference>
<keyword evidence="5" id="KW-0449">Lipoprotein</keyword>
<keyword evidence="8" id="KW-1185">Reference proteome</keyword>
<evidence type="ECO:0000256" key="3">
    <source>
        <dbReference type="ARBA" id="ARBA00022729"/>
    </source>
</evidence>
<comment type="subcellular location">
    <subcellularLocation>
        <location evidence="1 5">Cell membrane</location>
        <topology evidence="1 5">Lipid-anchor</topology>
        <topology evidence="1 5">GPI-anchor</topology>
    </subcellularLocation>
</comment>
<reference evidence="7 8" key="1">
    <citation type="submission" date="2024-04" db="EMBL/GenBank/DDBJ databases">
        <title>Phyllosticta paracitricarpa is synonymous to the EU quarantine fungus P. citricarpa based on phylogenomic analyses.</title>
        <authorList>
            <consortium name="Lawrence Berkeley National Laboratory"/>
            <person name="Van Ingen-Buijs V.A."/>
            <person name="Van Westerhoven A.C."/>
            <person name="Haridas S."/>
            <person name="Skiadas P."/>
            <person name="Martin F."/>
            <person name="Groenewald J.Z."/>
            <person name="Crous P.W."/>
            <person name="Seidl M.F."/>
        </authorList>
    </citation>
    <scope>NUCLEOTIDE SEQUENCE [LARGE SCALE GENOMIC DNA]</scope>
    <source>
        <strain evidence="7 8">CBS 123371</strain>
    </source>
</reference>
<comment type="function">
    <text evidence="5">Splits internally a 1,3-beta-glucan molecule and transfers the newly generated reducing end (the donor) to the non-reducing end of another 1,3-beta-glucan molecule (the acceptor) forming a 1,3-beta linkage, resulting in the elongation of 1,3-beta-glucan chains in the cell wall.</text>
</comment>
<evidence type="ECO:0000256" key="5">
    <source>
        <dbReference type="RuleBase" id="RU361209"/>
    </source>
</evidence>
<name>A0ABR1KLK7_9PEZI</name>
<evidence type="ECO:0000256" key="4">
    <source>
        <dbReference type="ARBA" id="ARBA00023180"/>
    </source>
</evidence>
<evidence type="ECO:0000256" key="1">
    <source>
        <dbReference type="ARBA" id="ARBA00004609"/>
    </source>
</evidence>
<dbReference type="Gene3D" id="3.20.20.80">
    <property type="entry name" value="Glycosidases"/>
    <property type="match status" value="1"/>
</dbReference>
<dbReference type="InterPro" id="IPR017853">
    <property type="entry name" value="GH"/>
</dbReference>
<keyword evidence="5" id="KW-0808">Transferase</keyword>
<accession>A0ABR1KLK7</accession>
<dbReference type="PANTHER" id="PTHR31468">
    <property type="entry name" value="1,3-BETA-GLUCANOSYLTRANSFERASE GAS1"/>
    <property type="match status" value="1"/>
</dbReference>
<feature type="region of interest" description="Disordered" evidence="6">
    <location>
        <begin position="385"/>
        <end position="409"/>
    </location>
</feature>
<sequence>MRSSFAAGALAAAGLAAVANAIATIKTKGNKFFTSDGDQFFLKGIAYQLVPEDPLLNATQCKLDAELMSELGANSIRVYHVDADGDHKDCMTTFAGNGIYLWVDLDTFNTAIDQNAPHWNQSQLSAFEAVMDEFQTYDNTAGFFVGNEVLTTGNGSVAAPYVKAAARDVKAYREKKGYRNIPVGYSAADISTLRPMLQNYMACSSNASENLDFFSLNAYEWCGDSSYTVSGYQELQKNASAYNIPIFFSETGCNTVRPRTFGDQSAIFSAPMSNTWSGAIIYEWIEEANNYGLVSYGHKVDPTASSAPQDGYPRSGTPIPVSPDFSNLKRQWATLTPDGVKMSDYNPSLSAPECPAFTSEVWEVNGAVALPSLGQTFDAADRSSITAGGTGSRTGSAAAASTTKTGAAATAGGDVRRMGVGLAGVMVGAFVYL</sequence>
<keyword evidence="5" id="KW-0472">Membrane</keyword>
<feature type="signal peptide" evidence="5">
    <location>
        <begin position="1"/>
        <end position="21"/>
    </location>
</feature>
<dbReference type="EMBL" id="JBBPHU010000005">
    <property type="protein sequence ID" value="KAK7517371.1"/>
    <property type="molecule type" value="Genomic_DNA"/>
</dbReference>
<organism evidence="7 8">
    <name type="scientific">Phyllosticta citriasiana</name>
    <dbReference type="NCBI Taxonomy" id="595635"/>
    <lineage>
        <taxon>Eukaryota</taxon>
        <taxon>Fungi</taxon>
        <taxon>Dikarya</taxon>
        <taxon>Ascomycota</taxon>
        <taxon>Pezizomycotina</taxon>
        <taxon>Dothideomycetes</taxon>
        <taxon>Dothideomycetes incertae sedis</taxon>
        <taxon>Botryosphaeriales</taxon>
        <taxon>Phyllostictaceae</taxon>
        <taxon>Phyllosticta</taxon>
    </lineage>
</organism>
<dbReference type="InterPro" id="IPR004886">
    <property type="entry name" value="Glucanosyltransferase"/>
</dbReference>
<dbReference type="EC" id="2.4.1.-" evidence="5"/>
<proteinExistence type="inferred from homology"/>
<dbReference type="Proteomes" id="UP001363622">
    <property type="component" value="Unassembled WGS sequence"/>
</dbReference>
<keyword evidence="4" id="KW-0325">Glycoprotein</keyword>
<comment type="caution">
    <text evidence="7">The sequence shown here is derived from an EMBL/GenBank/DDBJ whole genome shotgun (WGS) entry which is preliminary data.</text>
</comment>
<comment type="similarity">
    <text evidence="2 5">Belongs to the glycosyl hydrolase 72 family.</text>
</comment>
<protein>
    <recommendedName>
        <fullName evidence="5">1,3-beta-glucanosyltransferase</fullName>
        <ecNumber evidence="5">2.4.1.-</ecNumber>
    </recommendedName>
</protein>
<evidence type="ECO:0000256" key="2">
    <source>
        <dbReference type="ARBA" id="ARBA00007528"/>
    </source>
</evidence>
<dbReference type="PANTHER" id="PTHR31468:SF8">
    <property type="entry name" value="1,3-BETA-GLUCANOSYLTRANSFERASE GAS2"/>
    <property type="match status" value="1"/>
</dbReference>
<dbReference type="Pfam" id="PF03198">
    <property type="entry name" value="Glyco_hydro_72"/>
    <property type="match status" value="1"/>
</dbReference>
<keyword evidence="3 5" id="KW-0732">Signal</keyword>
<evidence type="ECO:0000256" key="6">
    <source>
        <dbReference type="SAM" id="MobiDB-lite"/>
    </source>
</evidence>
<evidence type="ECO:0000313" key="7">
    <source>
        <dbReference type="EMBL" id="KAK7517371.1"/>
    </source>
</evidence>
<gene>
    <name evidence="7" type="ORF">IWZ03DRAFT_170520</name>
</gene>